<dbReference type="SUPFAM" id="SSF51735">
    <property type="entry name" value="NAD(P)-binding Rossmann-fold domains"/>
    <property type="match status" value="1"/>
</dbReference>
<evidence type="ECO:0000259" key="3">
    <source>
        <dbReference type="Pfam" id="PF05368"/>
    </source>
</evidence>
<name>A0ABR0F4I8_ZASCE</name>
<gene>
    <name evidence="4" type="ORF">PRZ48_002009</name>
</gene>
<keyword evidence="2" id="KW-0521">NADP</keyword>
<evidence type="ECO:0000313" key="5">
    <source>
        <dbReference type="Proteomes" id="UP001305779"/>
    </source>
</evidence>
<dbReference type="Pfam" id="PF05368">
    <property type="entry name" value="NmrA"/>
    <property type="match status" value="1"/>
</dbReference>
<dbReference type="Proteomes" id="UP001305779">
    <property type="component" value="Unassembled WGS sequence"/>
</dbReference>
<reference evidence="4 5" key="1">
    <citation type="journal article" date="2023" name="G3 (Bethesda)">
        <title>A chromosome-level genome assembly of Zasmidium syzygii isolated from banana leaves.</title>
        <authorList>
            <person name="van Westerhoven A.C."/>
            <person name="Mehrabi R."/>
            <person name="Talebi R."/>
            <person name="Steentjes M.B.F."/>
            <person name="Corcolon B."/>
            <person name="Chong P.A."/>
            <person name="Kema G.H.J."/>
            <person name="Seidl M.F."/>
        </authorList>
    </citation>
    <scope>NUCLEOTIDE SEQUENCE [LARGE SCALE GENOMIC DNA]</scope>
    <source>
        <strain evidence="4 5">P124</strain>
    </source>
</reference>
<protein>
    <recommendedName>
        <fullName evidence="3">NmrA-like domain-containing protein</fullName>
    </recommendedName>
</protein>
<dbReference type="InterPro" id="IPR008030">
    <property type="entry name" value="NmrA-like"/>
</dbReference>
<keyword evidence="5" id="KW-1185">Reference proteome</keyword>
<sequence>MSFKHTIFLTSASGHIGQELVAELLQDNVKLVLPTSDASRLKSKLPTSANEKNVVVEEGSVGDPQWLEKLFKQHSVDIAYLCLTATDEFMVSLNFLDAMKRAGTIKHFVYLSACGDFTSEQGYNNIVKNCSAMHVLVKPAIERKIELSNFPWTTTVLGPALFCDNDLRSKNYIMNGYFDEPLGEQGVSRVSTKDIATVARNAMLHPEKWAGKKIMIGSKKRYTGSEVVRRWSEAIGKEVKLCPSTQEGLDGFESKFFKKMPSPGWARDLRLMYELFAEQSFGLTDEEYETLVQCLGREPEDYEEFVRKTGKEWTS</sequence>
<evidence type="ECO:0000256" key="2">
    <source>
        <dbReference type="ARBA" id="ARBA00022857"/>
    </source>
</evidence>
<accession>A0ABR0F4I8</accession>
<dbReference type="Gene3D" id="3.40.50.720">
    <property type="entry name" value="NAD(P)-binding Rossmann-like Domain"/>
    <property type="match status" value="1"/>
</dbReference>
<dbReference type="InterPro" id="IPR036291">
    <property type="entry name" value="NAD(P)-bd_dom_sf"/>
</dbReference>
<dbReference type="InterPro" id="IPR051164">
    <property type="entry name" value="NmrA-like_oxidored"/>
</dbReference>
<dbReference type="PANTHER" id="PTHR42748">
    <property type="entry name" value="NITROGEN METABOLITE REPRESSION PROTEIN NMRA FAMILY MEMBER"/>
    <property type="match status" value="1"/>
</dbReference>
<comment type="similarity">
    <text evidence="1">Belongs to the NmrA-type oxidoreductase family.</text>
</comment>
<feature type="domain" description="NmrA-like" evidence="3">
    <location>
        <begin position="4"/>
        <end position="305"/>
    </location>
</feature>
<dbReference type="PANTHER" id="PTHR42748:SF7">
    <property type="entry name" value="NMRA LIKE REDOX SENSOR 1-RELATED"/>
    <property type="match status" value="1"/>
</dbReference>
<comment type="caution">
    <text evidence="4">The sequence shown here is derived from an EMBL/GenBank/DDBJ whole genome shotgun (WGS) entry which is preliminary data.</text>
</comment>
<dbReference type="EMBL" id="JAXOVC010000001">
    <property type="protein sequence ID" value="KAK4508271.1"/>
    <property type="molecule type" value="Genomic_DNA"/>
</dbReference>
<organism evidence="4 5">
    <name type="scientific">Zasmidium cellare</name>
    <name type="common">Wine cellar mold</name>
    <name type="synonym">Racodium cellare</name>
    <dbReference type="NCBI Taxonomy" id="395010"/>
    <lineage>
        <taxon>Eukaryota</taxon>
        <taxon>Fungi</taxon>
        <taxon>Dikarya</taxon>
        <taxon>Ascomycota</taxon>
        <taxon>Pezizomycotina</taxon>
        <taxon>Dothideomycetes</taxon>
        <taxon>Dothideomycetidae</taxon>
        <taxon>Mycosphaerellales</taxon>
        <taxon>Mycosphaerellaceae</taxon>
        <taxon>Zasmidium</taxon>
    </lineage>
</organism>
<evidence type="ECO:0000256" key="1">
    <source>
        <dbReference type="ARBA" id="ARBA00006328"/>
    </source>
</evidence>
<proteinExistence type="inferred from homology"/>
<evidence type="ECO:0000313" key="4">
    <source>
        <dbReference type="EMBL" id="KAK4508271.1"/>
    </source>
</evidence>